<protein>
    <submittedName>
        <fullName evidence="1">Uncharacterized protein</fullName>
    </submittedName>
</protein>
<comment type="caution">
    <text evidence="1">The sequence shown here is derived from an EMBL/GenBank/DDBJ whole genome shotgun (WGS) entry which is preliminary data.</text>
</comment>
<dbReference type="Proteomes" id="UP000010523">
    <property type="component" value="Unassembled WGS sequence"/>
</dbReference>
<organism evidence="1 2">
    <name type="scientific">Bacillus methanolicus PB1</name>
    <dbReference type="NCBI Taxonomy" id="997296"/>
    <lineage>
        <taxon>Bacteria</taxon>
        <taxon>Bacillati</taxon>
        <taxon>Bacillota</taxon>
        <taxon>Bacilli</taxon>
        <taxon>Bacillales</taxon>
        <taxon>Bacillaceae</taxon>
        <taxon>Bacillus</taxon>
    </lineage>
</organism>
<dbReference type="AlphaFoldDB" id="I3E4A5"/>
<gene>
    <name evidence="1" type="ORF">PB1_00225</name>
</gene>
<sequence length="56" mass="6728">MDLDEQLELKPVTSKEIQETKKKVDEHLKKDPTNKTLKKAKKQLSEYLLLRKQKYE</sequence>
<dbReference type="STRING" id="997296.PB1_00225"/>
<evidence type="ECO:0000313" key="2">
    <source>
        <dbReference type="Proteomes" id="UP000010523"/>
    </source>
</evidence>
<dbReference type="PATRIC" id="fig|997296.3.peg.77"/>
<evidence type="ECO:0000313" key="1">
    <source>
        <dbReference type="EMBL" id="EIJ81326.1"/>
    </source>
</evidence>
<reference evidence="1 2" key="1">
    <citation type="journal article" date="2012" name="Appl. Environ. Microbiol.">
        <title>Genome Sequence of Thermotolerant Bacillus methanolicus: Features and Regulation Related to Methylotrophy and Production of L-Lysine and L-Glutamate from Methanol.</title>
        <authorList>
            <person name="Heggeset T.M."/>
            <person name="Krog A."/>
            <person name="Balzer S."/>
            <person name="Wentzel A."/>
            <person name="Ellingsen T.E."/>
            <person name="Brautaset T."/>
        </authorList>
    </citation>
    <scope>NUCLEOTIDE SEQUENCE [LARGE SCALE GENOMIC DNA]</scope>
    <source>
        <strain evidence="1 2">PB1</strain>
    </source>
</reference>
<keyword evidence="2" id="KW-1185">Reference proteome</keyword>
<proteinExistence type="predicted"/>
<dbReference type="EMBL" id="AFEU01000001">
    <property type="protein sequence ID" value="EIJ81326.1"/>
    <property type="molecule type" value="Genomic_DNA"/>
</dbReference>
<accession>I3E4A5</accession>
<name>I3E4A5_BACMT</name>